<gene>
    <name evidence="2" type="ORF">B0H16DRAFT_1465522</name>
</gene>
<name>A0AAD7ICH3_9AGAR</name>
<dbReference type="EMBL" id="JARKIB010000109">
    <property type="protein sequence ID" value="KAJ7738965.1"/>
    <property type="molecule type" value="Genomic_DNA"/>
</dbReference>
<accession>A0AAD7ICH3</accession>
<sequence length="237" mass="26316">MYLGFLKQLQSGTYKKQDEKTRQGLTYTQNTARQEDCNLRRDYESRTRNLRRQGYSLHHAARKFRGGERTSVGPARRCRAGWRGTALTGENRVDKTQRASGAEEHAPRIIVGRKTENSHSAQTAEPLSGPKIGRDSQYNGRINIVQCRPGNVTRKVDPESLHASTRGESGLRRQDTEILSRGSARARRRKGDSGGQKAPITKECINPTGGVGQVLVEEIPRDANRHDGGGKEGARTV</sequence>
<keyword evidence="3" id="KW-1185">Reference proteome</keyword>
<feature type="compositionally biased region" description="Basic and acidic residues" evidence="1">
    <location>
        <begin position="93"/>
        <end position="117"/>
    </location>
</feature>
<organism evidence="2 3">
    <name type="scientific">Mycena metata</name>
    <dbReference type="NCBI Taxonomy" id="1033252"/>
    <lineage>
        <taxon>Eukaryota</taxon>
        <taxon>Fungi</taxon>
        <taxon>Dikarya</taxon>
        <taxon>Basidiomycota</taxon>
        <taxon>Agaricomycotina</taxon>
        <taxon>Agaricomycetes</taxon>
        <taxon>Agaricomycetidae</taxon>
        <taxon>Agaricales</taxon>
        <taxon>Marasmiineae</taxon>
        <taxon>Mycenaceae</taxon>
        <taxon>Mycena</taxon>
    </lineage>
</organism>
<protein>
    <submittedName>
        <fullName evidence="2">Uncharacterized protein</fullName>
    </submittedName>
</protein>
<reference evidence="2" key="1">
    <citation type="submission" date="2023-03" db="EMBL/GenBank/DDBJ databases">
        <title>Massive genome expansion in bonnet fungi (Mycena s.s.) driven by repeated elements and novel gene families across ecological guilds.</title>
        <authorList>
            <consortium name="Lawrence Berkeley National Laboratory"/>
            <person name="Harder C.B."/>
            <person name="Miyauchi S."/>
            <person name="Viragh M."/>
            <person name="Kuo A."/>
            <person name="Thoen E."/>
            <person name="Andreopoulos B."/>
            <person name="Lu D."/>
            <person name="Skrede I."/>
            <person name="Drula E."/>
            <person name="Henrissat B."/>
            <person name="Morin E."/>
            <person name="Kohler A."/>
            <person name="Barry K."/>
            <person name="LaButti K."/>
            <person name="Morin E."/>
            <person name="Salamov A."/>
            <person name="Lipzen A."/>
            <person name="Mereny Z."/>
            <person name="Hegedus B."/>
            <person name="Baldrian P."/>
            <person name="Stursova M."/>
            <person name="Weitz H."/>
            <person name="Taylor A."/>
            <person name="Grigoriev I.V."/>
            <person name="Nagy L.G."/>
            <person name="Martin F."/>
            <person name="Kauserud H."/>
        </authorList>
    </citation>
    <scope>NUCLEOTIDE SEQUENCE</scope>
    <source>
        <strain evidence="2">CBHHK182m</strain>
    </source>
</reference>
<evidence type="ECO:0000313" key="2">
    <source>
        <dbReference type="EMBL" id="KAJ7738965.1"/>
    </source>
</evidence>
<proteinExistence type="predicted"/>
<dbReference type="AlphaFoldDB" id="A0AAD7ICH3"/>
<evidence type="ECO:0000256" key="1">
    <source>
        <dbReference type="SAM" id="MobiDB-lite"/>
    </source>
</evidence>
<feature type="region of interest" description="Disordered" evidence="1">
    <location>
        <begin position="93"/>
        <end position="137"/>
    </location>
</feature>
<comment type="caution">
    <text evidence="2">The sequence shown here is derived from an EMBL/GenBank/DDBJ whole genome shotgun (WGS) entry which is preliminary data.</text>
</comment>
<feature type="region of interest" description="Disordered" evidence="1">
    <location>
        <begin position="153"/>
        <end position="206"/>
    </location>
</feature>
<dbReference type="Proteomes" id="UP001215598">
    <property type="component" value="Unassembled WGS sequence"/>
</dbReference>
<evidence type="ECO:0000313" key="3">
    <source>
        <dbReference type="Proteomes" id="UP001215598"/>
    </source>
</evidence>
<feature type="compositionally biased region" description="Basic and acidic residues" evidence="1">
    <location>
        <begin position="169"/>
        <end position="178"/>
    </location>
</feature>